<name>A0A4D4LRY6_STRVO</name>
<proteinExistence type="predicted"/>
<organism evidence="1 2">
    <name type="scientific">Streptomyces violaceusniger</name>
    <dbReference type="NCBI Taxonomy" id="68280"/>
    <lineage>
        <taxon>Bacteria</taxon>
        <taxon>Bacillati</taxon>
        <taxon>Actinomycetota</taxon>
        <taxon>Actinomycetes</taxon>
        <taxon>Kitasatosporales</taxon>
        <taxon>Streptomycetaceae</taxon>
        <taxon>Streptomyces</taxon>
        <taxon>Streptomyces violaceusniger group</taxon>
    </lineage>
</organism>
<dbReference type="EMBL" id="BJHW01000003">
    <property type="protein sequence ID" value="GDY60589.1"/>
    <property type="molecule type" value="Genomic_DNA"/>
</dbReference>
<evidence type="ECO:0000313" key="1">
    <source>
        <dbReference type="EMBL" id="GDY60589.1"/>
    </source>
</evidence>
<comment type="caution">
    <text evidence="1">The sequence shown here is derived from an EMBL/GenBank/DDBJ whole genome shotgun (WGS) entry which is preliminary data.</text>
</comment>
<keyword evidence="2" id="KW-1185">Reference proteome</keyword>
<accession>A0A4D4LRY6</accession>
<dbReference type="Proteomes" id="UP000301309">
    <property type="component" value="Unassembled WGS sequence"/>
</dbReference>
<reference evidence="1 2" key="1">
    <citation type="journal article" date="2020" name="Int. J. Syst. Evol. Microbiol.">
        <title>Reclassification of Streptomyces castelarensis and Streptomyces sporoclivatus as later heterotypic synonyms of Streptomyces antimycoticus.</title>
        <authorList>
            <person name="Komaki H."/>
            <person name="Tamura T."/>
        </authorList>
    </citation>
    <scope>NUCLEOTIDE SEQUENCE [LARGE SCALE GENOMIC DNA]</scope>
    <source>
        <strain evidence="1 2">NBRC 13459</strain>
    </source>
</reference>
<dbReference type="RefSeq" id="WP_137982449.1">
    <property type="nucleotide sequence ID" value="NZ_BAAASO010000065.1"/>
</dbReference>
<protein>
    <submittedName>
        <fullName evidence="1">Uncharacterized protein</fullName>
    </submittedName>
</protein>
<dbReference type="OrthoDB" id="4316206at2"/>
<sequence>MTSTAWSIDVPLTPPRPGCRHIFTGVAETKEAALAAARRAHEIALLHTAAGQDIPCGSSRRDWSARGLHVDWDLDWSQAKTTPIVL</sequence>
<dbReference type="AlphaFoldDB" id="A0A4D4LRY6"/>
<gene>
    <name evidence="1" type="ORF">SVIO_112120</name>
</gene>
<evidence type="ECO:0000313" key="2">
    <source>
        <dbReference type="Proteomes" id="UP000301309"/>
    </source>
</evidence>